<accession>A0A3S5BWI1</accession>
<name>A0A3S5BWI1_9PLAT</name>
<dbReference type="Gene3D" id="3.20.20.70">
    <property type="entry name" value="Aldolase class I"/>
    <property type="match status" value="1"/>
</dbReference>
<reference evidence="1" key="1">
    <citation type="submission" date="2018-11" db="EMBL/GenBank/DDBJ databases">
        <authorList>
            <consortium name="Pathogen Informatics"/>
        </authorList>
    </citation>
    <scope>NUCLEOTIDE SEQUENCE</scope>
</reference>
<dbReference type="AlphaFoldDB" id="A0A3S5BWI1"/>
<gene>
    <name evidence="1" type="ORF">PXEA_LOCUS15095</name>
</gene>
<comment type="caution">
    <text evidence="1">The sequence shown here is derived from an EMBL/GenBank/DDBJ whole genome shotgun (WGS) entry which is preliminary data.</text>
</comment>
<protein>
    <submittedName>
        <fullName evidence="1">Uncharacterized protein</fullName>
    </submittedName>
</protein>
<evidence type="ECO:0000313" key="1">
    <source>
        <dbReference type="EMBL" id="VEL21655.1"/>
    </source>
</evidence>
<organism evidence="1 2">
    <name type="scientific">Protopolystoma xenopodis</name>
    <dbReference type="NCBI Taxonomy" id="117903"/>
    <lineage>
        <taxon>Eukaryota</taxon>
        <taxon>Metazoa</taxon>
        <taxon>Spiralia</taxon>
        <taxon>Lophotrochozoa</taxon>
        <taxon>Platyhelminthes</taxon>
        <taxon>Monogenea</taxon>
        <taxon>Polyopisthocotylea</taxon>
        <taxon>Polystomatidea</taxon>
        <taxon>Polystomatidae</taxon>
        <taxon>Protopolystoma</taxon>
    </lineage>
</organism>
<evidence type="ECO:0000313" key="2">
    <source>
        <dbReference type="Proteomes" id="UP000784294"/>
    </source>
</evidence>
<dbReference type="InterPro" id="IPR013785">
    <property type="entry name" value="Aldolase_TIM"/>
</dbReference>
<proteinExistence type="predicted"/>
<dbReference type="Proteomes" id="UP000784294">
    <property type="component" value="Unassembled WGS sequence"/>
</dbReference>
<sequence length="40" mass="4174">MLVGGAISTQDEELQRVAALVEAGVDVVVLSCLLDSLLMD</sequence>
<keyword evidence="2" id="KW-1185">Reference proteome</keyword>
<dbReference type="EMBL" id="CAAALY010052418">
    <property type="protein sequence ID" value="VEL21655.1"/>
    <property type="molecule type" value="Genomic_DNA"/>
</dbReference>